<gene>
    <name evidence="2" type="ORF">B0T16DRAFT_138591</name>
</gene>
<dbReference type="AlphaFoldDB" id="A0AA40CSS7"/>
<dbReference type="EMBL" id="JAULSV010000003">
    <property type="protein sequence ID" value="KAK0649955.1"/>
    <property type="molecule type" value="Genomic_DNA"/>
</dbReference>
<protein>
    <submittedName>
        <fullName evidence="2">Uncharacterized protein</fullName>
    </submittedName>
</protein>
<reference evidence="2" key="1">
    <citation type="submission" date="2023-06" db="EMBL/GenBank/DDBJ databases">
        <title>Genome-scale phylogeny and comparative genomics of the fungal order Sordariales.</title>
        <authorList>
            <consortium name="Lawrence Berkeley National Laboratory"/>
            <person name="Hensen N."/>
            <person name="Bonometti L."/>
            <person name="Westerberg I."/>
            <person name="Brannstrom I.O."/>
            <person name="Guillou S."/>
            <person name="Cros-Aarteil S."/>
            <person name="Calhoun S."/>
            <person name="Haridas S."/>
            <person name="Kuo A."/>
            <person name="Mondo S."/>
            <person name="Pangilinan J."/>
            <person name="Riley R."/>
            <person name="Labutti K."/>
            <person name="Andreopoulos B."/>
            <person name="Lipzen A."/>
            <person name="Chen C."/>
            <person name="Yanf M."/>
            <person name="Daum C."/>
            <person name="Ng V."/>
            <person name="Clum A."/>
            <person name="Steindorff A."/>
            <person name="Ohm R."/>
            <person name="Martin F."/>
            <person name="Silar P."/>
            <person name="Natvig D."/>
            <person name="Lalanne C."/>
            <person name="Gautier V."/>
            <person name="Ament-Velasquez S.L."/>
            <person name="Kruys A."/>
            <person name="Hutchinson M.I."/>
            <person name="Powell A.J."/>
            <person name="Barry K."/>
            <person name="Miller A.N."/>
            <person name="Grigoriev I.V."/>
            <person name="Debuchy R."/>
            <person name="Gladieux P."/>
            <person name="Thoren M.H."/>
            <person name="Johannesson H."/>
        </authorList>
    </citation>
    <scope>NUCLEOTIDE SEQUENCE</scope>
    <source>
        <strain evidence="2">SMH2532-1</strain>
    </source>
</reference>
<feature type="region of interest" description="Disordered" evidence="1">
    <location>
        <begin position="125"/>
        <end position="187"/>
    </location>
</feature>
<accession>A0AA40CSS7</accession>
<keyword evidence="3" id="KW-1185">Reference proteome</keyword>
<sequence length="299" mass="32822">MIPLTSTLATPDQERPRARRSLSPPGEGDNSRRPIAFDFQCISHHTLPATCKARIVCLCPPARDGWSWATRWWACSITGTATGPDVWQQRLLYVFGVPSTRSGLHVVKIFSSVAFSHQSFNFANRKPKPAGASASARKLGSPNRTAQVTSGTWRQLKSTDWPSSSGRQTPRASATQPGEGKHGLGAPCHATPARGEFGFVVITQLQEMEILEETVGILSTAVFWPWIFFFLGVRPGLWRGAGSLLKKKFSDPPRSLLELVRCRVARACAPTVKAQGWGRRGLTALPETWDGASKRRPNH</sequence>
<organism evidence="2 3">
    <name type="scientific">Cercophora newfieldiana</name>
    <dbReference type="NCBI Taxonomy" id="92897"/>
    <lineage>
        <taxon>Eukaryota</taxon>
        <taxon>Fungi</taxon>
        <taxon>Dikarya</taxon>
        <taxon>Ascomycota</taxon>
        <taxon>Pezizomycotina</taxon>
        <taxon>Sordariomycetes</taxon>
        <taxon>Sordariomycetidae</taxon>
        <taxon>Sordariales</taxon>
        <taxon>Lasiosphaeriaceae</taxon>
        <taxon>Cercophora</taxon>
    </lineage>
</organism>
<evidence type="ECO:0000313" key="2">
    <source>
        <dbReference type="EMBL" id="KAK0649955.1"/>
    </source>
</evidence>
<feature type="compositionally biased region" description="Polar residues" evidence="1">
    <location>
        <begin position="142"/>
        <end position="176"/>
    </location>
</feature>
<feature type="compositionally biased region" description="Polar residues" evidence="1">
    <location>
        <begin position="1"/>
        <end position="10"/>
    </location>
</feature>
<dbReference type="Proteomes" id="UP001174936">
    <property type="component" value="Unassembled WGS sequence"/>
</dbReference>
<proteinExistence type="predicted"/>
<feature type="region of interest" description="Disordered" evidence="1">
    <location>
        <begin position="1"/>
        <end position="31"/>
    </location>
</feature>
<comment type="caution">
    <text evidence="2">The sequence shown here is derived from an EMBL/GenBank/DDBJ whole genome shotgun (WGS) entry which is preliminary data.</text>
</comment>
<evidence type="ECO:0000256" key="1">
    <source>
        <dbReference type="SAM" id="MobiDB-lite"/>
    </source>
</evidence>
<evidence type="ECO:0000313" key="3">
    <source>
        <dbReference type="Proteomes" id="UP001174936"/>
    </source>
</evidence>
<name>A0AA40CSS7_9PEZI</name>